<dbReference type="InterPro" id="IPR000305">
    <property type="entry name" value="GIY-YIG_endonuc"/>
</dbReference>
<dbReference type="PANTHER" id="PTHR30562">
    <property type="entry name" value="UVRC/OXIDOREDUCTASE"/>
    <property type="match status" value="1"/>
</dbReference>
<keyword evidence="2" id="KW-0227">DNA damage</keyword>
<name>A0A932QY18_9BACT</name>
<keyword evidence="4" id="KW-0267">Excision nuclease</keyword>
<accession>A0A932QY18</accession>
<dbReference type="SMART" id="SM00465">
    <property type="entry name" value="GIYc"/>
    <property type="match status" value="1"/>
</dbReference>
<keyword evidence="5" id="KW-0234">DNA repair</keyword>
<dbReference type="InterPro" id="IPR035901">
    <property type="entry name" value="GIY-YIG_endonuc_sf"/>
</dbReference>
<feature type="domain" description="UVR" evidence="6">
    <location>
        <begin position="201"/>
        <end position="236"/>
    </location>
</feature>
<dbReference type="PROSITE" id="PS50165">
    <property type="entry name" value="UVRC"/>
    <property type="match status" value="1"/>
</dbReference>
<dbReference type="InterPro" id="IPR047296">
    <property type="entry name" value="GIY-YIG_UvrC_Cho"/>
</dbReference>
<dbReference type="Pfam" id="PF08459">
    <property type="entry name" value="UvrC_RNaseH_dom"/>
    <property type="match status" value="1"/>
</dbReference>
<evidence type="ECO:0000256" key="1">
    <source>
        <dbReference type="ARBA" id="ARBA00022490"/>
    </source>
</evidence>
<dbReference type="EMBL" id="JACQCR010000028">
    <property type="protein sequence ID" value="MBI3630935.1"/>
    <property type="molecule type" value="Genomic_DNA"/>
</dbReference>
<dbReference type="PANTHER" id="PTHR30562:SF1">
    <property type="entry name" value="UVRABC SYSTEM PROTEIN C"/>
    <property type="match status" value="1"/>
</dbReference>
<dbReference type="Gene3D" id="3.40.1440.10">
    <property type="entry name" value="GIY-YIG endonuclease"/>
    <property type="match status" value="1"/>
</dbReference>
<organism evidence="9 10">
    <name type="scientific">Candidatus Sungiibacteriota bacterium</name>
    <dbReference type="NCBI Taxonomy" id="2750080"/>
    <lineage>
        <taxon>Bacteria</taxon>
        <taxon>Candidatus Sungiibacteriota</taxon>
    </lineage>
</organism>
<feature type="domain" description="UvrC family homology region profile" evidence="8">
    <location>
        <begin position="248"/>
        <end position="358"/>
    </location>
</feature>
<dbReference type="InterPro" id="IPR001943">
    <property type="entry name" value="UVR_dom"/>
</dbReference>
<proteinExistence type="predicted"/>
<keyword evidence="1" id="KW-0963">Cytoplasm</keyword>
<dbReference type="InterPro" id="IPR036876">
    <property type="entry name" value="UVR_dom_sf"/>
</dbReference>
<dbReference type="Gene3D" id="3.30.420.340">
    <property type="entry name" value="UvrC, RNAse H endonuclease domain"/>
    <property type="match status" value="1"/>
</dbReference>
<evidence type="ECO:0000256" key="4">
    <source>
        <dbReference type="ARBA" id="ARBA00022881"/>
    </source>
</evidence>
<evidence type="ECO:0000313" key="9">
    <source>
        <dbReference type="EMBL" id="MBI3630935.1"/>
    </source>
</evidence>
<dbReference type="PROSITE" id="PS50164">
    <property type="entry name" value="GIY_YIG"/>
    <property type="match status" value="1"/>
</dbReference>
<dbReference type="Pfam" id="PF01541">
    <property type="entry name" value="GIY-YIG"/>
    <property type="match status" value="1"/>
</dbReference>
<gene>
    <name evidence="9" type="ORF">HY221_01185</name>
</gene>
<dbReference type="SUPFAM" id="SSF82771">
    <property type="entry name" value="GIY-YIG endonuclease"/>
    <property type="match status" value="1"/>
</dbReference>
<dbReference type="PROSITE" id="PS50151">
    <property type="entry name" value="UVR"/>
    <property type="match status" value="1"/>
</dbReference>
<dbReference type="InterPro" id="IPR001162">
    <property type="entry name" value="UvrC_RNase_H_dom"/>
</dbReference>
<protein>
    <submittedName>
        <fullName evidence="9">UvrB/UvrC motif-containing protein</fullName>
    </submittedName>
</protein>
<dbReference type="AlphaFoldDB" id="A0A932QY18"/>
<dbReference type="GO" id="GO:0009380">
    <property type="term" value="C:excinuclease repair complex"/>
    <property type="evidence" value="ECO:0007669"/>
    <property type="project" value="TreeGrafter"/>
</dbReference>
<evidence type="ECO:0000259" key="8">
    <source>
        <dbReference type="PROSITE" id="PS50165"/>
    </source>
</evidence>
<sequence length="429" mass="49923">MVKKPKAIPNSPGVYIFKQRKTPIYIGKAADLKKRLASYFRRSAGDKVSRLRSEATALEWIQTSSEIEALIREAELVKRHVPKFNVLLRDDKSYFYVAFTREVFPRVFIVHKTNLDNGRYGRIIGPFTSGSALRSTLKFLRRTFPYCTCATAHKRPCLNVQIGRCFGYCCIRKNQKTGIKNQAEYQKSIRNIIAILSGERKRILSRLKRDMREASKKQDFESAGRFRNQIQNIENIFRHRLMLEKIIRFRHASGAWSRIETRIRQLLGDARPVWRVEGYDISNISGTEATGSMVVFVNGKPARHEYKKFKIKTVRGANDVAMHREVMARRLAHTEWGLPDLILIDGGKPQLNAVRTVLRPGNETIRLAALAKREEELYIEGRTIPVRLDSLPPDTMLFFQRVRDESHRFAKKYHHKLREIAYRENRHQN</sequence>
<evidence type="ECO:0000256" key="3">
    <source>
        <dbReference type="ARBA" id="ARBA00022769"/>
    </source>
</evidence>
<evidence type="ECO:0000256" key="2">
    <source>
        <dbReference type="ARBA" id="ARBA00022763"/>
    </source>
</evidence>
<evidence type="ECO:0000313" key="10">
    <source>
        <dbReference type="Proteomes" id="UP000753196"/>
    </source>
</evidence>
<evidence type="ECO:0000259" key="6">
    <source>
        <dbReference type="PROSITE" id="PS50151"/>
    </source>
</evidence>
<dbReference type="Proteomes" id="UP000753196">
    <property type="component" value="Unassembled WGS sequence"/>
</dbReference>
<dbReference type="CDD" id="cd10434">
    <property type="entry name" value="GIY-YIG_UvrC_Cho"/>
    <property type="match status" value="1"/>
</dbReference>
<dbReference type="InterPro" id="IPR038476">
    <property type="entry name" value="UvrC_RNase_H_dom_sf"/>
</dbReference>
<comment type="caution">
    <text evidence="9">The sequence shown here is derived from an EMBL/GenBank/DDBJ whole genome shotgun (WGS) entry which is preliminary data.</text>
</comment>
<evidence type="ECO:0000259" key="7">
    <source>
        <dbReference type="PROSITE" id="PS50164"/>
    </source>
</evidence>
<dbReference type="GO" id="GO:0009381">
    <property type="term" value="F:excinuclease ABC activity"/>
    <property type="evidence" value="ECO:0007669"/>
    <property type="project" value="InterPro"/>
</dbReference>
<dbReference type="SUPFAM" id="SSF46600">
    <property type="entry name" value="C-terminal UvrC-binding domain of UvrB"/>
    <property type="match status" value="1"/>
</dbReference>
<dbReference type="Gene3D" id="4.10.860.10">
    <property type="entry name" value="UVR domain"/>
    <property type="match status" value="1"/>
</dbReference>
<dbReference type="InterPro" id="IPR050066">
    <property type="entry name" value="UvrABC_protein_C"/>
</dbReference>
<evidence type="ECO:0000256" key="5">
    <source>
        <dbReference type="ARBA" id="ARBA00023204"/>
    </source>
</evidence>
<dbReference type="GO" id="GO:0006289">
    <property type="term" value="P:nucleotide-excision repair"/>
    <property type="evidence" value="ECO:0007669"/>
    <property type="project" value="InterPro"/>
</dbReference>
<reference evidence="9" key="1">
    <citation type="submission" date="2020-07" db="EMBL/GenBank/DDBJ databases">
        <title>Huge and variable diversity of episymbiotic CPR bacteria and DPANN archaea in groundwater ecosystems.</title>
        <authorList>
            <person name="He C.Y."/>
            <person name="Keren R."/>
            <person name="Whittaker M."/>
            <person name="Farag I.F."/>
            <person name="Doudna J."/>
            <person name="Cate J.H.D."/>
            <person name="Banfield J.F."/>
        </authorList>
    </citation>
    <scope>NUCLEOTIDE SEQUENCE</scope>
    <source>
        <strain evidence="9">NC_groundwater_973_Pr1_S-0.2um_54_13</strain>
    </source>
</reference>
<keyword evidence="3" id="KW-0228">DNA excision</keyword>
<feature type="domain" description="GIY-YIG" evidence="7">
    <location>
        <begin position="10"/>
        <end position="86"/>
    </location>
</feature>
<dbReference type="FunFam" id="3.40.1440.10:FF:000001">
    <property type="entry name" value="UvrABC system protein C"/>
    <property type="match status" value="1"/>
</dbReference>
<dbReference type="Pfam" id="PF02151">
    <property type="entry name" value="UVR"/>
    <property type="match status" value="1"/>
</dbReference>